<dbReference type="EC" id="2.3.2.27" evidence="2"/>
<dbReference type="Proteomes" id="UP000215914">
    <property type="component" value="Chromosome 15"/>
</dbReference>
<evidence type="ECO:0000256" key="6">
    <source>
        <dbReference type="ARBA" id="ARBA00022786"/>
    </source>
</evidence>
<keyword evidence="13" id="KW-1185">Reference proteome</keyword>
<proteinExistence type="predicted"/>
<dbReference type="GO" id="GO:0008270">
    <property type="term" value="F:zinc ion binding"/>
    <property type="evidence" value="ECO:0007669"/>
    <property type="project" value="UniProtKB-KW"/>
</dbReference>
<evidence type="ECO:0000256" key="7">
    <source>
        <dbReference type="ARBA" id="ARBA00022833"/>
    </source>
</evidence>
<reference evidence="13" key="1">
    <citation type="journal article" date="2017" name="Nature">
        <title>The sunflower genome provides insights into oil metabolism, flowering and Asterid evolution.</title>
        <authorList>
            <person name="Badouin H."/>
            <person name="Gouzy J."/>
            <person name="Grassa C.J."/>
            <person name="Murat F."/>
            <person name="Staton S.E."/>
            <person name="Cottret L."/>
            <person name="Lelandais-Briere C."/>
            <person name="Owens G.L."/>
            <person name="Carrere S."/>
            <person name="Mayjonade B."/>
            <person name="Legrand L."/>
            <person name="Gill N."/>
            <person name="Kane N.C."/>
            <person name="Bowers J.E."/>
            <person name="Hubner S."/>
            <person name="Bellec A."/>
            <person name="Berard A."/>
            <person name="Berges H."/>
            <person name="Blanchet N."/>
            <person name="Boniface M.C."/>
            <person name="Brunel D."/>
            <person name="Catrice O."/>
            <person name="Chaidir N."/>
            <person name="Claudel C."/>
            <person name="Donnadieu C."/>
            <person name="Faraut T."/>
            <person name="Fievet G."/>
            <person name="Helmstetter N."/>
            <person name="King M."/>
            <person name="Knapp S.J."/>
            <person name="Lai Z."/>
            <person name="Le Paslier M.C."/>
            <person name="Lippi Y."/>
            <person name="Lorenzon L."/>
            <person name="Mandel J.R."/>
            <person name="Marage G."/>
            <person name="Marchand G."/>
            <person name="Marquand E."/>
            <person name="Bret-Mestries E."/>
            <person name="Morien E."/>
            <person name="Nambeesan S."/>
            <person name="Nguyen T."/>
            <person name="Pegot-Espagnet P."/>
            <person name="Pouilly N."/>
            <person name="Raftis F."/>
            <person name="Sallet E."/>
            <person name="Schiex T."/>
            <person name="Thomas J."/>
            <person name="Vandecasteele C."/>
            <person name="Vares D."/>
            <person name="Vear F."/>
            <person name="Vautrin S."/>
            <person name="Crespi M."/>
            <person name="Mangin B."/>
            <person name="Burke J.M."/>
            <person name="Salse J."/>
            <person name="Munos S."/>
            <person name="Vincourt P."/>
            <person name="Rieseberg L.H."/>
            <person name="Langlade N.B."/>
        </authorList>
    </citation>
    <scope>NUCLEOTIDE SEQUENCE [LARGE SCALE GENOMIC DNA]</scope>
    <source>
        <strain evidence="13">cv. SF193</strain>
    </source>
</reference>
<dbReference type="OMA" id="EYENPIP"/>
<dbReference type="Gene3D" id="3.30.40.10">
    <property type="entry name" value="Zinc/RING finger domain, C3HC4 (zinc finger)"/>
    <property type="match status" value="1"/>
</dbReference>
<keyword evidence="7" id="KW-0862">Zinc</keyword>
<dbReference type="GO" id="GO:0016567">
    <property type="term" value="P:protein ubiquitination"/>
    <property type="evidence" value="ECO:0000318"/>
    <property type="project" value="GO_Central"/>
</dbReference>
<dbReference type="SMART" id="SM00184">
    <property type="entry name" value="RING"/>
    <property type="match status" value="1"/>
</dbReference>
<evidence type="ECO:0000259" key="11">
    <source>
        <dbReference type="PROSITE" id="PS50089"/>
    </source>
</evidence>
<evidence type="ECO:0000256" key="3">
    <source>
        <dbReference type="ARBA" id="ARBA00022679"/>
    </source>
</evidence>
<keyword evidence="4" id="KW-0479">Metal-binding</keyword>
<evidence type="ECO:0000313" key="12">
    <source>
        <dbReference type="EMBL" id="OTF96262.1"/>
    </source>
</evidence>
<feature type="transmembrane region" description="Helical" evidence="10">
    <location>
        <begin position="444"/>
        <end position="464"/>
    </location>
</feature>
<dbReference type="FunCoup" id="A0A251SCK3">
    <property type="interactions" value="2397"/>
</dbReference>
<dbReference type="PROSITE" id="PS50089">
    <property type="entry name" value="ZF_RING_2"/>
    <property type="match status" value="1"/>
</dbReference>
<comment type="catalytic activity">
    <reaction evidence="1">
        <text>S-ubiquitinyl-[E2 ubiquitin-conjugating enzyme]-L-cysteine + [acceptor protein]-L-lysine = [E2 ubiquitin-conjugating enzyme]-L-cysteine + N(6)-ubiquitinyl-[acceptor protein]-L-lysine.</text>
        <dbReference type="EC" id="2.3.2.27"/>
    </reaction>
</comment>
<dbReference type="GO" id="GO:0005737">
    <property type="term" value="C:cytoplasm"/>
    <property type="evidence" value="ECO:0000318"/>
    <property type="project" value="GO_Central"/>
</dbReference>
<organism evidence="12 13">
    <name type="scientific">Helianthus annuus</name>
    <name type="common">Common sunflower</name>
    <dbReference type="NCBI Taxonomy" id="4232"/>
    <lineage>
        <taxon>Eukaryota</taxon>
        <taxon>Viridiplantae</taxon>
        <taxon>Streptophyta</taxon>
        <taxon>Embryophyta</taxon>
        <taxon>Tracheophyta</taxon>
        <taxon>Spermatophyta</taxon>
        <taxon>Magnoliopsida</taxon>
        <taxon>eudicotyledons</taxon>
        <taxon>Gunneridae</taxon>
        <taxon>Pentapetalae</taxon>
        <taxon>asterids</taxon>
        <taxon>campanulids</taxon>
        <taxon>Asterales</taxon>
        <taxon>Asteraceae</taxon>
        <taxon>Asteroideae</taxon>
        <taxon>Heliantheae alliance</taxon>
        <taxon>Heliantheae</taxon>
        <taxon>Helianthus</taxon>
    </lineage>
</organism>
<dbReference type="InterPro" id="IPR001841">
    <property type="entry name" value="Znf_RING"/>
</dbReference>
<accession>A0A251SCK3</accession>
<dbReference type="CDD" id="cd16667">
    <property type="entry name" value="RING-H2_RNF126-like"/>
    <property type="match status" value="1"/>
</dbReference>
<dbReference type="FunFam" id="3.30.40.10:FF:000022">
    <property type="entry name" value="E3 ubiquitin-protein ligase RING1-like"/>
    <property type="match status" value="1"/>
</dbReference>
<keyword evidence="5 8" id="KW-0863">Zinc-finger</keyword>
<dbReference type="InParanoid" id="A0A251SCK3"/>
<protein>
    <recommendedName>
        <fullName evidence="2">RING-type E3 ubiquitin transferase</fullName>
        <ecNumber evidence="2">2.3.2.27</ecNumber>
    </recommendedName>
</protein>
<feature type="compositionally biased region" description="Low complexity" evidence="9">
    <location>
        <begin position="358"/>
        <end position="371"/>
    </location>
</feature>
<dbReference type="PANTHER" id="PTHR15710:SF169">
    <property type="entry name" value="RING-TYPE E3 UBIQUITIN TRANSFERASE"/>
    <property type="match status" value="1"/>
</dbReference>
<dbReference type="PANTHER" id="PTHR15710">
    <property type="entry name" value="E3 UBIQUITIN-PROTEIN LIGASE PRAJA"/>
    <property type="match status" value="1"/>
</dbReference>
<dbReference type="GO" id="GO:0061630">
    <property type="term" value="F:ubiquitin protein ligase activity"/>
    <property type="evidence" value="ECO:0000318"/>
    <property type="project" value="GO_Central"/>
</dbReference>
<gene>
    <name evidence="12" type="ORF">HannXRQ_Chr15g0492131</name>
</gene>
<keyword evidence="10" id="KW-0812">Transmembrane</keyword>
<feature type="compositionally biased region" description="Gly residues" evidence="9">
    <location>
        <begin position="305"/>
        <end position="326"/>
    </location>
</feature>
<keyword evidence="10" id="KW-1133">Transmembrane helix</keyword>
<dbReference type="Pfam" id="PF13639">
    <property type="entry name" value="zf-RING_2"/>
    <property type="match status" value="1"/>
</dbReference>
<evidence type="ECO:0000256" key="4">
    <source>
        <dbReference type="ARBA" id="ARBA00022723"/>
    </source>
</evidence>
<dbReference type="InterPro" id="IPR039525">
    <property type="entry name" value="RNF126-like_zinc-ribbon"/>
</dbReference>
<evidence type="ECO:0000256" key="5">
    <source>
        <dbReference type="ARBA" id="ARBA00022771"/>
    </source>
</evidence>
<dbReference type="AlphaFoldDB" id="A0A251SCK3"/>
<name>A0A251SCK3_HELAN</name>
<keyword evidence="6" id="KW-0833">Ubl conjugation pathway</keyword>
<evidence type="ECO:0000256" key="9">
    <source>
        <dbReference type="SAM" id="MobiDB-lite"/>
    </source>
</evidence>
<evidence type="ECO:0000256" key="1">
    <source>
        <dbReference type="ARBA" id="ARBA00000900"/>
    </source>
</evidence>
<evidence type="ECO:0000256" key="10">
    <source>
        <dbReference type="SAM" id="Phobius"/>
    </source>
</evidence>
<keyword evidence="3" id="KW-0808">Transferase</keyword>
<evidence type="ECO:0000256" key="2">
    <source>
        <dbReference type="ARBA" id="ARBA00012483"/>
    </source>
</evidence>
<dbReference type="EMBL" id="CM007904">
    <property type="protein sequence ID" value="OTF96262.1"/>
    <property type="molecule type" value="Genomic_DNA"/>
</dbReference>
<feature type="domain" description="RING-type" evidence="11">
    <location>
        <begin position="246"/>
        <end position="287"/>
    </location>
</feature>
<dbReference type="Pfam" id="PF14369">
    <property type="entry name" value="Zn_ribbon_19"/>
    <property type="match status" value="1"/>
</dbReference>
<feature type="region of interest" description="Disordered" evidence="9">
    <location>
        <begin position="292"/>
        <end position="332"/>
    </location>
</feature>
<dbReference type="InterPro" id="IPR013083">
    <property type="entry name" value="Znf_RING/FYVE/PHD"/>
</dbReference>
<evidence type="ECO:0000256" key="8">
    <source>
        <dbReference type="PROSITE-ProRule" id="PRU00175"/>
    </source>
</evidence>
<feature type="region of interest" description="Disordered" evidence="9">
    <location>
        <begin position="354"/>
        <end position="375"/>
    </location>
</feature>
<sequence length="471" mass="50890">MMPHTLSILNLKPPKASFPISEVITTIKTMSQRVYRDGDGGDGDGDGGAAQLYFCHECNRTVSIRPSASSELLCPDCNGGFLEEYENPNPSSGNPFLDFDDASPFASLASGFPLVFSSSSSDFQNPNDLSALFGGPMSRPSDGGVQTPGEFNPFAFLQNYLNTLRAGGANIQFVIENNTDGDPSGFRVPSNLGDYFIGPGLEQLIQQLAENDPNRYGTPPASKSAVENLPSVKISKELMESDYSDCAVCKDSFELDEDAKQLPCKHIYHPDCILPWLELHNSCPVCRYELPTDDPDYENKSRQSSGGGGGGSGSGGASSGGSGGGSHDNPLTPRTIERRFRINLPWPFSGFGTSAETSNSGAGNNNNNSGDGNQGSGGGGKVVYYVEHTVNLLSYYIHGRLEGQIDVSFGWYYNSCESLCFSSSFFLYKTLGSFHAEFSWRIQITMFVILICFLGPLKWVVFVCSRAELSN</sequence>
<keyword evidence="10" id="KW-0472">Membrane</keyword>
<evidence type="ECO:0000313" key="13">
    <source>
        <dbReference type="Proteomes" id="UP000215914"/>
    </source>
</evidence>
<dbReference type="SUPFAM" id="SSF57850">
    <property type="entry name" value="RING/U-box"/>
    <property type="match status" value="1"/>
</dbReference>